<keyword evidence="3" id="KW-1185">Reference proteome</keyword>
<feature type="domain" description="Mif2/CENP-C cupin" evidence="1">
    <location>
        <begin position="26"/>
        <end position="108"/>
    </location>
</feature>
<dbReference type="InterPro" id="IPR025974">
    <property type="entry name" value="Mif2/CENP-C_cupin"/>
</dbReference>
<dbReference type="Pfam" id="PF11699">
    <property type="entry name" value="CENP-C_C"/>
    <property type="match status" value="1"/>
</dbReference>
<sequence>MVSLIEMDQGSQEESSNSLLKIRGGKAFENEKYSVGMLEIPPTGIKYPEVTATDEVLFLIFVVTSAEKDQLGVKIGQMAEEKRLGAGAMFVVPNENMYSLKNYSQTHTVKLTFILVKQDEERPL</sequence>
<name>X6NLK6_RETFI</name>
<dbReference type="Proteomes" id="UP000023152">
    <property type="component" value="Unassembled WGS sequence"/>
</dbReference>
<reference evidence="2 3" key="1">
    <citation type="journal article" date="2013" name="Curr. Biol.">
        <title>The Genome of the Foraminiferan Reticulomyxa filosa.</title>
        <authorList>
            <person name="Glockner G."/>
            <person name="Hulsmann N."/>
            <person name="Schleicher M."/>
            <person name="Noegel A.A."/>
            <person name="Eichinger L."/>
            <person name="Gallinger C."/>
            <person name="Pawlowski J."/>
            <person name="Sierra R."/>
            <person name="Euteneuer U."/>
            <person name="Pillet L."/>
            <person name="Moustafa A."/>
            <person name="Platzer M."/>
            <person name="Groth M."/>
            <person name="Szafranski K."/>
            <person name="Schliwa M."/>
        </authorList>
    </citation>
    <scope>NUCLEOTIDE SEQUENCE [LARGE SCALE GENOMIC DNA]</scope>
</reference>
<evidence type="ECO:0000259" key="1">
    <source>
        <dbReference type="Pfam" id="PF11699"/>
    </source>
</evidence>
<dbReference type="AlphaFoldDB" id="X6NLK6"/>
<dbReference type="InterPro" id="IPR014710">
    <property type="entry name" value="RmlC-like_jellyroll"/>
</dbReference>
<protein>
    <recommendedName>
        <fullName evidence="1">Mif2/CENP-C cupin domain-containing protein</fullName>
    </recommendedName>
</protein>
<accession>X6NLK6</accession>
<dbReference type="EMBL" id="ASPP01007421">
    <property type="protein sequence ID" value="ETO27170.1"/>
    <property type="molecule type" value="Genomic_DNA"/>
</dbReference>
<proteinExistence type="predicted"/>
<comment type="caution">
    <text evidence="2">The sequence shown here is derived from an EMBL/GenBank/DDBJ whole genome shotgun (WGS) entry which is preliminary data.</text>
</comment>
<organism evidence="2 3">
    <name type="scientific">Reticulomyxa filosa</name>
    <dbReference type="NCBI Taxonomy" id="46433"/>
    <lineage>
        <taxon>Eukaryota</taxon>
        <taxon>Sar</taxon>
        <taxon>Rhizaria</taxon>
        <taxon>Retaria</taxon>
        <taxon>Foraminifera</taxon>
        <taxon>Monothalamids</taxon>
        <taxon>Reticulomyxidae</taxon>
        <taxon>Reticulomyxa</taxon>
    </lineage>
</organism>
<dbReference type="OrthoDB" id="1939643at2759"/>
<evidence type="ECO:0000313" key="2">
    <source>
        <dbReference type="EMBL" id="ETO27170.1"/>
    </source>
</evidence>
<gene>
    <name evidence="2" type="ORF">RFI_09970</name>
</gene>
<dbReference type="Gene3D" id="2.60.120.10">
    <property type="entry name" value="Jelly Rolls"/>
    <property type="match status" value="1"/>
</dbReference>
<evidence type="ECO:0000313" key="3">
    <source>
        <dbReference type="Proteomes" id="UP000023152"/>
    </source>
</evidence>